<organism evidence="1 2">
    <name type="scientific">Brevibacillus gelatini</name>
    <dbReference type="NCBI Taxonomy" id="1655277"/>
    <lineage>
        <taxon>Bacteria</taxon>
        <taxon>Bacillati</taxon>
        <taxon>Bacillota</taxon>
        <taxon>Bacilli</taxon>
        <taxon>Bacillales</taxon>
        <taxon>Paenibacillaceae</taxon>
        <taxon>Brevibacillus</taxon>
    </lineage>
</organism>
<evidence type="ECO:0000313" key="1">
    <source>
        <dbReference type="EMBL" id="RNB56576.1"/>
    </source>
</evidence>
<accession>A0A3M8AZE1</accession>
<name>A0A3M8AZE1_9BACL</name>
<evidence type="ECO:0000313" key="2">
    <source>
        <dbReference type="Proteomes" id="UP000268829"/>
    </source>
</evidence>
<keyword evidence="2" id="KW-1185">Reference proteome</keyword>
<dbReference type="EMBL" id="RHHS01000028">
    <property type="protein sequence ID" value="RNB56576.1"/>
    <property type="molecule type" value="Genomic_DNA"/>
</dbReference>
<protein>
    <submittedName>
        <fullName evidence="1">Uncharacterized protein</fullName>
    </submittedName>
</protein>
<gene>
    <name evidence="1" type="ORF">EDM57_12270</name>
</gene>
<sequence length="244" mass="28708">MRTPEITSNDIALFRMIWAYRGCTSDVLRERIFDGRRYGYTRIATLQERGYIAKRAIYNREWPRGYCWYLLKKGLEVLADVEGWSLERLEIEIRRWEEWRNDSKVAQWNRLWIMNVAVACEKAGWVWIPKYEFVGWGRQDREQSRIGGILIWEEQKYGLFVIEPQGGRLPIYRAKEESRRVRGVVDGVIVLSRNGWCMEQWGLPDYWEYVLPYDEGIAILSLGAGWEAAMRAAGGNVWKAEGAL</sequence>
<proteinExistence type="predicted"/>
<reference evidence="1 2" key="1">
    <citation type="submission" date="2018-10" db="EMBL/GenBank/DDBJ databases">
        <title>Phylogenomics of Brevibacillus.</title>
        <authorList>
            <person name="Dunlap C."/>
        </authorList>
    </citation>
    <scope>NUCLEOTIDE SEQUENCE [LARGE SCALE GENOMIC DNA]</scope>
    <source>
        <strain evidence="1 2">DSM 100115</strain>
    </source>
</reference>
<dbReference type="RefSeq" id="WP_122905038.1">
    <property type="nucleotide sequence ID" value="NZ_RHHS01000028.1"/>
</dbReference>
<dbReference type="Proteomes" id="UP000268829">
    <property type="component" value="Unassembled WGS sequence"/>
</dbReference>
<dbReference type="AlphaFoldDB" id="A0A3M8AZE1"/>
<dbReference type="OrthoDB" id="9874525at2"/>
<comment type="caution">
    <text evidence="1">The sequence shown here is derived from an EMBL/GenBank/DDBJ whole genome shotgun (WGS) entry which is preliminary data.</text>
</comment>